<comment type="caution">
    <text evidence="2">The sequence shown here is derived from an EMBL/GenBank/DDBJ whole genome shotgun (WGS) entry which is preliminary data.</text>
</comment>
<feature type="compositionally biased region" description="Acidic residues" evidence="1">
    <location>
        <begin position="96"/>
        <end position="109"/>
    </location>
</feature>
<protein>
    <submittedName>
        <fullName evidence="2">Uncharacterized protein</fullName>
    </submittedName>
</protein>
<accession>A0ABS8Y2Y8</accession>
<dbReference type="Proteomes" id="UP000823775">
    <property type="component" value="Unassembled WGS sequence"/>
</dbReference>
<evidence type="ECO:0000313" key="3">
    <source>
        <dbReference type="Proteomes" id="UP000823775"/>
    </source>
</evidence>
<feature type="region of interest" description="Disordered" evidence="1">
    <location>
        <begin position="66"/>
        <end position="128"/>
    </location>
</feature>
<feature type="compositionally biased region" description="Basic and acidic residues" evidence="1">
    <location>
        <begin position="85"/>
        <end position="95"/>
    </location>
</feature>
<sequence>MQRSTNIYDSCDDRVIASPIETVDITIVQGLDETPKVKNTQARMDFTNLTAQFPLLKISKNVFGEGTELSNNEDVNTQDLMSSASEKKKYEKLGVEDEDDDAIDDEDYDTGSRESPYGEGDTESSDEE</sequence>
<dbReference type="EMBL" id="JACEIK010020356">
    <property type="protein sequence ID" value="MCE5166228.1"/>
    <property type="molecule type" value="Genomic_DNA"/>
</dbReference>
<name>A0ABS8Y2Y8_DATST</name>
<reference evidence="2 3" key="1">
    <citation type="journal article" date="2021" name="BMC Genomics">
        <title>Datura genome reveals duplications of psychoactive alkaloid biosynthetic genes and high mutation rate following tissue culture.</title>
        <authorList>
            <person name="Rajewski A."/>
            <person name="Carter-House D."/>
            <person name="Stajich J."/>
            <person name="Litt A."/>
        </authorList>
    </citation>
    <scope>NUCLEOTIDE SEQUENCE [LARGE SCALE GENOMIC DNA]</scope>
    <source>
        <strain evidence="2">AR-01</strain>
    </source>
</reference>
<evidence type="ECO:0000256" key="1">
    <source>
        <dbReference type="SAM" id="MobiDB-lite"/>
    </source>
</evidence>
<organism evidence="2 3">
    <name type="scientific">Datura stramonium</name>
    <name type="common">Jimsonweed</name>
    <name type="synonym">Common thornapple</name>
    <dbReference type="NCBI Taxonomy" id="4076"/>
    <lineage>
        <taxon>Eukaryota</taxon>
        <taxon>Viridiplantae</taxon>
        <taxon>Streptophyta</taxon>
        <taxon>Embryophyta</taxon>
        <taxon>Tracheophyta</taxon>
        <taxon>Spermatophyta</taxon>
        <taxon>Magnoliopsida</taxon>
        <taxon>eudicotyledons</taxon>
        <taxon>Gunneridae</taxon>
        <taxon>Pentapetalae</taxon>
        <taxon>asterids</taxon>
        <taxon>lamiids</taxon>
        <taxon>Solanales</taxon>
        <taxon>Solanaceae</taxon>
        <taxon>Solanoideae</taxon>
        <taxon>Datureae</taxon>
        <taxon>Datura</taxon>
    </lineage>
</organism>
<keyword evidence="3" id="KW-1185">Reference proteome</keyword>
<proteinExistence type="predicted"/>
<gene>
    <name evidence="2" type="ORF">HAX54_016064</name>
</gene>
<feature type="compositionally biased region" description="Polar residues" evidence="1">
    <location>
        <begin position="68"/>
        <end position="84"/>
    </location>
</feature>
<evidence type="ECO:0000313" key="2">
    <source>
        <dbReference type="EMBL" id="MCE5166228.1"/>
    </source>
</evidence>